<reference evidence="2 5" key="1">
    <citation type="journal article" date="2017" name="Appl. Environ. Microbiol.">
        <title>Parallel evolution of two clades of a major Atlantic endemic Vibrio parahaemolyticus pathogen lineage by independent acquisition of related pathogenicity islands.</title>
        <authorList>
            <person name="Xu F."/>
            <person name="Gonzalez-Escalona N."/>
            <person name="Drees K.P."/>
            <person name="Sebra R.P."/>
            <person name="Cooper V.S."/>
            <person name="Jones S.H."/>
            <person name="Whistler C.A."/>
        </authorList>
    </citation>
    <scope>NUCLEOTIDE SEQUENCE [LARGE SCALE GENOMIC DNA]</scope>
    <source>
        <strain evidence="2 5">MAVP-3</strain>
    </source>
</reference>
<name>A0A227AB44_VIBPH</name>
<evidence type="ECO:0000313" key="6">
    <source>
        <dbReference type="Proteomes" id="UP000321504"/>
    </source>
</evidence>
<organism evidence="2 5">
    <name type="scientific">Vibrio parahaemolyticus</name>
    <dbReference type="NCBI Taxonomy" id="670"/>
    <lineage>
        <taxon>Bacteria</taxon>
        <taxon>Pseudomonadati</taxon>
        <taxon>Pseudomonadota</taxon>
        <taxon>Gammaproteobacteria</taxon>
        <taxon>Vibrionales</taxon>
        <taxon>Vibrionaceae</taxon>
        <taxon>Vibrio</taxon>
    </lineage>
</organism>
<dbReference type="EMBL" id="NIXT01000363">
    <property type="protein sequence ID" value="OXE33248.1"/>
    <property type="molecule type" value="Genomic_DNA"/>
</dbReference>
<dbReference type="Proteomes" id="UP000321504">
    <property type="component" value="Unassembled WGS sequence"/>
</dbReference>
<dbReference type="Proteomes" id="UP000214596">
    <property type="component" value="Unassembled WGS sequence"/>
</dbReference>
<reference evidence="4 6" key="4">
    <citation type="submission" date="2019-08" db="EMBL/GenBank/DDBJ databases">
        <title>Emerging of two pre-pandemic pathogenic O4:KUT lineages of Vibrio parahaemolyticus in coastal eastern China.</title>
        <authorList>
            <person name="Yu H."/>
        </authorList>
    </citation>
    <scope>NUCLEOTIDE SEQUENCE [LARGE SCALE GENOMIC DNA]</scope>
    <source>
        <strain evidence="4 6">HZ17-383</strain>
    </source>
</reference>
<evidence type="ECO:0000313" key="4">
    <source>
        <dbReference type="EMBL" id="TXN14506.1"/>
    </source>
</evidence>
<dbReference type="AlphaFoldDB" id="A0A227AB44"/>
<dbReference type="EMBL" id="DACQKT010000005">
    <property type="protein sequence ID" value="HAS6677924.1"/>
    <property type="molecule type" value="Genomic_DNA"/>
</dbReference>
<evidence type="ECO:0000313" key="3">
    <source>
        <dbReference type="EMBL" id="QHH07887.1"/>
    </source>
</evidence>
<protein>
    <submittedName>
        <fullName evidence="2">Uncharacterized protein</fullName>
    </submittedName>
</protein>
<dbReference type="Proteomes" id="UP000856022">
    <property type="component" value="Unassembled WGS sequence"/>
</dbReference>
<dbReference type="Proteomes" id="UP000464718">
    <property type="component" value="Chromosome i"/>
</dbReference>
<evidence type="ECO:0000313" key="7">
    <source>
        <dbReference type="Proteomes" id="UP000464718"/>
    </source>
</evidence>
<dbReference type="EMBL" id="VRMQ01000005">
    <property type="protein sequence ID" value="TXN14506.1"/>
    <property type="molecule type" value="Genomic_DNA"/>
</dbReference>
<reference evidence="1" key="5">
    <citation type="submission" date="2019-12" db="EMBL/GenBank/DDBJ databases">
        <authorList>
            <consortium name="NCBI Pathogen Detection Project"/>
        </authorList>
    </citation>
    <scope>NUCLEOTIDE SEQUENCE</scope>
    <source>
        <strain evidence="1">1930</strain>
    </source>
</reference>
<gene>
    <name evidence="2" type="ORF">CA163_08505</name>
    <name evidence="3" type="ORF">EHC69_00240</name>
    <name evidence="4" type="ORF">FVP01_18910</name>
    <name evidence="1" type="ORF">I7278_13975</name>
</gene>
<sequence>MRPLCGLMIKPKEQHHLSVNETAQFADGLPLYDAI</sequence>
<evidence type="ECO:0000313" key="1">
    <source>
        <dbReference type="EMBL" id="HAS6677924.1"/>
    </source>
</evidence>
<proteinExistence type="predicted"/>
<accession>A0A227AB44</accession>
<reference evidence="1" key="2">
    <citation type="journal article" date="2018" name="Genome Biol.">
        <title>SKESA: strategic k-mer extension for scrupulous assemblies.</title>
        <authorList>
            <person name="Souvorov A."/>
            <person name="Agarwala R."/>
            <person name="Lipman D.J."/>
        </authorList>
    </citation>
    <scope>NUCLEOTIDE SEQUENCE</scope>
    <source>
        <strain evidence="1">1930</strain>
    </source>
</reference>
<evidence type="ECO:0000313" key="2">
    <source>
        <dbReference type="EMBL" id="OXE33248.1"/>
    </source>
</evidence>
<evidence type="ECO:0000313" key="5">
    <source>
        <dbReference type="Proteomes" id="UP000214596"/>
    </source>
</evidence>
<reference evidence="3 7" key="3">
    <citation type="submission" date="2018-12" db="EMBL/GenBank/DDBJ databases">
        <title>Genomic insights into the evolutionary origins and pathogenicity of five Vibrio parahaemolyticus strains isolated from the shrimp with acute hepatopancreatic necrosis disease (AHPND).</title>
        <authorList>
            <person name="Yang Q."/>
            <person name="Dong X."/>
            <person name="Xie G."/>
            <person name="Fu S."/>
            <person name="Zou P."/>
            <person name="Sun J."/>
            <person name="Wang Y."/>
            <person name="Huang J."/>
        </authorList>
    </citation>
    <scope>NUCLEOTIDE SEQUENCE [LARGE SCALE GENOMIC DNA]</scope>
    <source>
        <strain evidence="3 7">20160303005-1</strain>
    </source>
</reference>
<dbReference type="EMBL" id="CP034298">
    <property type="protein sequence ID" value="QHH07887.1"/>
    <property type="molecule type" value="Genomic_DNA"/>
</dbReference>